<sequence length="187" mass="20734">MFVTFRTILGYRKARKYRRDYVGYLFQDYALISDQTVYDNINLAARLNKNPTKAMFTQIAQALDQVGLAGYERRQVCELSGGEQQRVAIARLLVRPPKVVLADEPTGALDHDNSLRVIGHPLRPCGRLHRPEWGYCRDEDGTDCWPCPCCPCAPAEFGTAAAGSPADTASLVEAGFSGKLMSLFFPS</sequence>
<comment type="caution">
    <text evidence="2">The sequence shown here is derived from an EMBL/GenBank/DDBJ whole genome shotgun (WGS) entry which is preliminary data.</text>
</comment>
<gene>
    <name evidence="2" type="ORF">CORMATOL_02382</name>
</gene>
<dbReference type="Gene3D" id="3.40.50.300">
    <property type="entry name" value="P-loop containing nucleotide triphosphate hydrolases"/>
    <property type="match status" value="1"/>
</dbReference>
<protein>
    <submittedName>
        <fullName evidence="2">ABC transporter, ATP-binding protein</fullName>
    </submittedName>
</protein>
<dbReference type="EMBL" id="ACEB01000038">
    <property type="protein sequence ID" value="EEG26065.1"/>
    <property type="molecule type" value="Genomic_DNA"/>
</dbReference>
<dbReference type="AlphaFoldDB" id="C0E5V0"/>
<keyword evidence="2" id="KW-0547">Nucleotide-binding</keyword>
<name>C0E5V0_9CORY</name>
<proteinExistence type="predicted"/>
<organism evidence="2 3">
    <name type="scientific">Corynebacterium matruchotii ATCC 33806</name>
    <dbReference type="NCBI Taxonomy" id="566549"/>
    <lineage>
        <taxon>Bacteria</taxon>
        <taxon>Bacillati</taxon>
        <taxon>Actinomycetota</taxon>
        <taxon>Actinomycetes</taxon>
        <taxon>Mycobacteriales</taxon>
        <taxon>Corynebacteriaceae</taxon>
        <taxon>Corynebacterium</taxon>
    </lineage>
</organism>
<evidence type="ECO:0000313" key="3">
    <source>
        <dbReference type="Proteomes" id="UP000006247"/>
    </source>
</evidence>
<keyword evidence="2" id="KW-0067">ATP-binding</keyword>
<accession>C0E5V0</accession>
<dbReference type="Proteomes" id="UP000006247">
    <property type="component" value="Unassembled WGS sequence"/>
</dbReference>
<evidence type="ECO:0000313" key="2">
    <source>
        <dbReference type="EMBL" id="EEG26065.1"/>
    </source>
</evidence>
<dbReference type="InterPro" id="IPR003439">
    <property type="entry name" value="ABC_transporter-like_ATP-bd"/>
</dbReference>
<dbReference type="PANTHER" id="PTHR42798:SF2">
    <property type="entry name" value="ABC TRANSPORTER ATP-BINDING PROTEIN MG467-RELATED"/>
    <property type="match status" value="1"/>
</dbReference>
<reference evidence="2 3" key="1">
    <citation type="submission" date="2009-01" db="EMBL/GenBank/DDBJ databases">
        <authorList>
            <person name="Fulton L."/>
            <person name="Clifton S."/>
            <person name="Chinwalla A.T."/>
            <person name="Mitreva M."/>
            <person name="Sodergren E."/>
            <person name="Weinstock G."/>
            <person name="Clifton S."/>
            <person name="Dooling D.J."/>
            <person name="Fulton B."/>
            <person name="Minx P."/>
            <person name="Pepin K.H."/>
            <person name="Johnson M."/>
            <person name="Bhonagiri V."/>
            <person name="Nash W.E."/>
            <person name="Mardis E.R."/>
            <person name="Wilson R.K."/>
        </authorList>
    </citation>
    <scope>NUCLEOTIDE SEQUENCE [LARGE SCALE GENOMIC DNA]</scope>
    <source>
        <strain evidence="2 3">ATCC 33806</strain>
    </source>
</reference>
<evidence type="ECO:0000259" key="1">
    <source>
        <dbReference type="Pfam" id="PF00005"/>
    </source>
</evidence>
<dbReference type="InterPro" id="IPR027417">
    <property type="entry name" value="P-loop_NTPase"/>
</dbReference>
<dbReference type="PANTHER" id="PTHR42798">
    <property type="entry name" value="LIPOPROTEIN-RELEASING SYSTEM ATP-BINDING PROTEIN LOLD"/>
    <property type="match status" value="1"/>
</dbReference>
<dbReference type="Pfam" id="PF00005">
    <property type="entry name" value="ABC_tran"/>
    <property type="match status" value="1"/>
</dbReference>
<dbReference type="GO" id="GO:0005524">
    <property type="term" value="F:ATP binding"/>
    <property type="evidence" value="ECO:0007669"/>
    <property type="project" value="UniProtKB-KW"/>
</dbReference>
<feature type="domain" description="ABC transporter" evidence="1">
    <location>
        <begin position="13"/>
        <end position="106"/>
    </location>
</feature>
<dbReference type="GO" id="GO:0016887">
    <property type="term" value="F:ATP hydrolysis activity"/>
    <property type="evidence" value="ECO:0007669"/>
    <property type="project" value="InterPro"/>
</dbReference>
<dbReference type="HOGENOM" id="CLU_1445406_0_0_11"/>
<dbReference type="SUPFAM" id="SSF52540">
    <property type="entry name" value="P-loop containing nucleoside triphosphate hydrolases"/>
    <property type="match status" value="1"/>
</dbReference>